<dbReference type="Pfam" id="PF08242">
    <property type="entry name" value="Methyltransf_12"/>
    <property type="match status" value="1"/>
</dbReference>
<dbReference type="EMBL" id="PYAX01000004">
    <property type="protein sequence ID" value="PSL56060.1"/>
    <property type="molecule type" value="Genomic_DNA"/>
</dbReference>
<feature type="region of interest" description="Disordered" evidence="1">
    <location>
        <begin position="284"/>
        <end position="312"/>
    </location>
</feature>
<keyword evidence="3" id="KW-0830">Ubiquinone</keyword>
<evidence type="ECO:0000313" key="3">
    <source>
        <dbReference type="EMBL" id="PSL56060.1"/>
    </source>
</evidence>
<keyword evidence="3" id="KW-0489">Methyltransferase</keyword>
<proteinExistence type="predicted"/>
<accession>A0A2P8IC84</accession>
<keyword evidence="3" id="KW-0808">Transferase</keyword>
<dbReference type="AlphaFoldDB" id="A0A2P8IC84"/>
<evidence type="ECO:0000259" key="2">
    <source>
        <dbReference type="Pfam" id="PF08242"/>
    </source>
</evidence>
<dbReference type="InterPro" id="IPR029063">
    <property type="entry name" value="SAM-dependent_MTases_sf"/>
</dbReference>
<dbReference type="SUPFAM" id="SSF53335">
    <property type="entry name" value="S-adenosyl-L-methionine-dependent methyltransferases"/>
    <property type="match status" value="1"/>
</dbReference>
<gene>
    <name evidence="3" type="ORF">B0I31_104351</name>
</gene>
<evidence type="ECO:0000256" key="1">
    <source>
        <dbReference type="SAM" id="MobiDB-lite"/>
    </source>
</evidence>
<name>A0A2P8IC84_SACCR</name>
<dbReference type="Gene3D" id="3.40.50.150">
    <property type="entry name" value="Vaccinia Virus protein VP39"/>
    <property type="match status" value="1"/>
</dbReference>
<reference evidence="3 4" key="1">
    <citation type="submission" date="2018-03" db="EMBL/GenBank/DDBJ databases">
        <title>Genomic Encyclopedia of Type Strains, Phase III (KMG-III): the genomes of soil and plant-associated and newly described type strains.</title>
        <authorList>
            <person name="Whitman W."/>
        </authorList>
    </citation>
    <scope>NUCLEOTIDE SEQUENCE [LARGE SCALE GENOMIC DNA]</scope>
    <source>
        <strain evidence="3 4">CGMCC 4.7097</strain>
    </source>
</reference>
<keyword evidence="4" id="KW-1185">Reference proteome</keyword>
<organism evidence="3 4">
    <name type="scientific">Saccharothrix carnea</name>
    <dbReference type="NCBI Taxonomy" id="1280637"/>
    <lineage>
        <taxon>Bacteria</taxon>
        <taxon>Bacillati</taxon>
        <taxon>Actinomycetota</taxon>
        <taxon>Actinomycetes</taxon>
        <taxon>Pseudonocardiales</taxon>
        <taxon>Pseudonocardiaceae</taxon>
        <taxon>Saccharothrix</taxon>
    </lineage>
</organism>
<protein>
    <submittedName>
        <fullName evidence="3">Ubiquinone/menaquinone biosynthesis C-methylase UbiE</fullName>
    </submittedName>
</protein>
<dbReference type="CDD" id="cd02440">
    <property type="entry name" value="AdoMet_MTases"/>
    <property type="match status" value="1"/>
</dbReference>
<evidence type="ECO:0000313" key="4">
    <source>
        <dbReference type="Proteomes" id="UP000241118"/>
    </source>
</evidence>
<dbReference type="OrthoDB" id="156228at2"/>
<dbReference type="InterPro" id="IPR013217">
    <property type="entry name" value="Methyltransf_12"/>
</dbReference>
<dbReference type="GO" id="GO:0032259">
    <property type="term" value="P:methylation"/>
    <property type="evidence" value="ECO:0007669"/>
    <property type="project" value="UniProtKB-KW"/>
</dbReference>
<feature type="domain" description="Methyltransferase type 12" evidence="2">
    <location>
        <begin position="87"/>
        <end position="178"/>
    </location>
</feature>
<dbReference type="RefSeq" id="WP_106615741.1">
    <property type="nucleotide sequence ID" value="NZ_PYAX01000004.1"/>
</dbReference>
<dbReference type="Proteomes" id="UP000241118">
    <property type="component" value="Unassembled WGS sequence"/>
</dbReference>
<comment type="caution">
    <text evidence="3">The sequence shown here is derived from an EMBL/GenBank/DDBJ whole genome shotgun (WGS) entry which is preliminary data.</text>
</comment>
<sequence length="312" mass="32717">MTNHIDEALRALADGDIGRARDAVRDGRTPLAAALAGHLAATRDGSVYDQPAAFEAFIDGGGNVGLYRAVTEALGRVYAEARPSSLLDIGCGDGRALRPALASEHAPASVTLVEPSTALLDAAVRALAGYDVDARHTRVEPFAAGLPAGAVFDVAQSTFALHTLPHEVRDRVLADLVGHVGVLAVVEFDVPDLPHASPEHRRFLAEAYERGLAEYDADRDLVAQGFLMPVLTGQLVPGATRATWEQPASRWAEQVERAGFTEVRVTRLHDYWWSPAFLLTAAGSPAAGSPAAESPAAGSPASGSPTAATPPR</sequence>
<dbReference type="GO" id="GO:0008168">
    <property type="term" value="F:methyltransferase activity"/>
    <property type="evidence" value="ECO:0007669"/>
    <property type="project" value="UniProtKB-KW"/>
</dbReference>